<name>A0A183TPW0_SCHSO</name>
<accession>A0A183TPW0</accession>
<gene>
    <name evidence="1" type="ORF">SSLN_LOCUS18508</name>
</gene>
<reference evidence="1 2" key="2">
    <citation type="submission" date="2018-11" db="EMBL/GenBank/DDBJ databases">
        <authorList>
            <consortium name="Pathogen Informatics"/>
        </authorList>
    </citation>
    <scope>NUCLEOTIDE SEQUENCE [LARGE SCALE GENOMIC DNA]</scope>
    <source>
        <strain evidence="1 2">NST_G2</strain>
    </source>
</reference>
<keyword evidence="2" id="KW-1185">Reference proteome</keyword>
<protein>
    <submittedName>
        <fullName evidence="3">C2H2-type domain-containing protein</fullName>
    </submittedName>
</protein>
<evidence type="ECO:0000313" key="1">
    <source>
        <dbReference type="EMBL" id="VDM04894.1"/>
    </source>
</evidence>
<dbReference type="Proteomes" id="UP000275846">
    <property type="component" value="Unassembled WGS sequence"/>
</dbReference>
<reference evidence="3" key="1">
    <citation type="submission" date="2016-06" db="UniProtKB">
        <authorList>
            <consortium name="WormBaseParasite"/>
        </authorList>
    </citation>
    <scope>IDENTIFICATION</scope>
</reference>
<dbReference type="EMBL" id="UYSU01044603">
    <property type="protein sequence ID" value="VDM04894.1"/>
    <property type="molecule type" value="Genomic_DNA"/>
</dbReference>
<organism evidence="3">
    <name type="scientific">Schistocephalus solidus</name>
    <name type="common">Tapeworm</name>
    <dbReference type="NCBI Taxonomy" id="70667"/>
    <lineage>
        <taxon>Eukaryota</taxon>
        <taxon>Metazoa</taxon>
        <taxon>Spiralia</taxon>
        <taxon>Lophotrochozoa</taxon>
        <taxon>Platyhelminthes</taxon>
        <taxon>Cestoda</taxon>
        <taxon>Eucestoda</taxon>
        <taxon>Diphyllobothriidea</taxon>
        <taxon>Diphyllobothriidae</taxon>
        <taxon>Schistocephalus</taxon>
    </lineage>
</organism>
<proteinExistence type="predicted"/>
<evidence type="ECO:0000313" key="2">
    <source>
        <dbReference type="Proteomes" id="UP000275846"/>
    </source>
</evidence>
<sequence>MGATSGRGWRYYQRANLPAYDDEVIPAHTLAGVQLHLCIDRSISRAFVSSRFCRYRHALKPACALDLITHFHVSPTANPSLCSVCGVGSFSAFHLGAHATHEAP</sequence>
<dbReference type="AlphaFoldDB" id="A0A183TPW0"/>
<evidence type="ECO:0000313" key="3">
    <source>
        <dbReference type="WBParaSite" id="SSLN_0001920501-mRNA-1"/>
    </source>
</evidence>
<dbReference type="WBParaSite" id="SSLN_0001920501-mRNA-1">
    <property type="protein sequence ID" value="SSLN_0001920501-mRNA-1"/>
    <property type="gene ID" value="SSLN_0001920501"/>
</dbReference>